<dbReference type="AlphaFoldDB" id="A0A0W1KIY9"/>
<dbReference type="InterPro" id="IPR029058">
    <property type="entry name" value="AB_hydrolase_fold"/>
</dbReference>
<feature type="compositionally biased region" description="Low complexity" evidence="3">
    <location>
        <begin position="209"/>
        <end position="224"/>
    </location>
</feature>
<reference evidence="5 6" key="1">
    <citation type="submission" date="2015-11" db="EMBL/GenBank/DDBJ databases">
        <title>Draft Genome Sequence of the Type Strain Trueperella bernardiae LCDC 89-0504T, Isolated from Blood Culture.</title>
        <authorList>
            <person name="Bernier A.-M."/>
            <person name="Bernard K."/>
        </authorList>
    </citation>
    <scope>NUCLEOTIDE SEQUENCE [LARGE SCALE GENOMIC DNA]</scope>
    <source>
        <strain evidence="5 6">LCDC 89-0504</strain>
    </source>
</reference>
<keyword evidence="6" id="KW-1185">Reference proteome</keyword>
<organism evidence="5 6">
    <name type="scientific">Trueperella bernardiae</name>
    <dbReference type="NCBI Taxonomy" id="59561"/>
    <lineage>
        <taxon>Bacteria</taxon>
        <taxon>Bacillati</taxon>
        <taxon>Actinomycetota</taxon>
        <taxon>Actinomycetes</taxon>
        <taxon>Actinomycetales</taxon>
        <taxon>Actinomycetaceae</taxon>
        <taxon>Trueperella</taxon>
    </lineage>
</organism>
<keyword evidence="2 5" id="KW-0378">Hydrolase</keyword>
<dbReference type="SUPFAM" id="SSF82171">
    <property type="entry name" value="DPP6 N-terminal domain-like"/>
    <property type="match status" value="1"/>
</dbReference>
<accession>A0A0W1KIY9</accession>
<dbReference type="GO" id="GO:0004252">
    <property type="term" value="F:serine-type endopeptidase activity"/>
    <property type="evidence" value="ECO:0007669"/>
    <property type="project" value="TreeGrafter"/>
</dbReference>
<dbReference type="PATRIC" id="fig|59561.3.peg.1537"/>
<dbReference type="SUPFAM" id="SSF53474">
    <property type="entry name" value="alpha/beta-Hydrolases"/>
    <property type="match status" value="1"/>
</dbReference>
<dbReference type="PANTHER" id="PTHR42776:SF13">
    <property type="entry name" value="DIPEPTIDYL-PEPTIDASE 5"/>
    <property type="match status" value="1"/>
</dbReference>
<dbReference type="PANTHER" id="PTHR42776">
    <property type="entry name" value="SERINE PEPTIDASE S9 FAMILY MEMBER"/>
    <property type="match status" value="1"/>
</dbReference>
<dbReference type="EMBL" id="LNIZ01000008">
    <property type="protein sequence ID" value="KTF03584.1"/>
    <property type="molecule type" value="Genomic_DNA"/>
</dbReference>
<dbReference type="InterPro" id="IPR001375">
    <property type="entry name" value="Peptidase_S9_cat"/>
</dbReference>
<keyword evidence="1" id="KW-0732">Signal</keyword>
<dbReference type="STRING" id="59561.AQZ59_01543"/>
<evidence type="ECO:0000256" key="2">
    <source>
        <dbReference type="ARBA" id="ARBA00022801"/>
    </source>
</evidence>
<dbReference type="Gene3D" id="3.40.50.1820">
    <property type="entry name" value="alpha/beta hydrolase"/>
    <property type="match status" value="1"/>
</dbReference>
<name>A0A0W1KIY9_9ACTO</name>
<dbReference type="Proteomes" id="UP000054404">
    <property type="component" value="Unassembled WGS sequence"/>
</dbReference>
<evidence type="ECO:0000313" key="5">
    <source>
        <dbReference type="EMBL" id="KTF03584.1"/>
    </source>
</evidence>
<evidence type="ECO:0000256" key="3">
    <source>
        <dbReference type="SAM" id="MobiDB-lite"/>
    </source>
</evidence>
<dbReference type="RefSeq" id="WP_062614066.1">
    <property type="nucleotide sequence ID" value="NZ_CALTZF010000038.1"/>
</dbReference>
<evidence type="ECO:0000313" key="6">
    <source>
        <dbReference type="Proteomes" id="UP000054404"/>
    </source>
</evidence>
<evidence type="ECO:0000259" key="4">
    <source>
        <dbReference type="Pfam" id="PF00326"/>
    </source>
</evidence>
<gene>
    <name evidence="5" type="primary">ptpA_2</name>
    <name evidence="5" type="ORF">AQZ59_01543</name>
</gene>
<dbReference type="GO" id="GO:0006508">
    <property type="term" value="P:proteolysis"/>
    <property type="evidence" value="ECO:0007669"/>
    <property type="project" value="InterPro"/>
</dbReference>
<feature type="region of interest" description="Disordered" evidence="3">
    <location>
        <begin position="182"/>
        <end position="225"/>
    </location>
</feature>
<sequence length="702" mass="75868">MTIFDSMEQFIAQPRVTSLATRHGRTVATVARLAKKKDKYVSTLVEITGGAPRTLTRSVKGEGLMAIGERGEVYFTSGRDDDRGEGESNALWMLPPSGEARVVLRTPGSIGSVTAEGGKLLLTVNVFPGHSLEEDAKLVAERKERGVSAILHEAFPVRFWDHDLGPAYPQLFVADAPELEDFSVEGPEGGVPDGAAAEGVSGDHGASGEHGAAGEAGDAAGGESKLPTSEVKLRHVPTPAGRLAGVAFSPDGARALVTISQTVKDSTEQVFSVWEVELASGEAREVAIAPREREDVPDYRSYSAGSYSPEGTRAVVFVESGNVDGQPLQSWAEVWDRGSGQRTRVEFGDWPSEVAWLSESAFVLGAPRRGRQSLYVVDLEKGTASLLTHDDFAYTNVGVREGTIYALRSAINQPPCPVSVALDSTVKELAPLTPAVQAPGRLDEVTAHGEDGTEVRAWLWLPEGASAEAPAPLLVFVHGGPWGTWNDWTWRWNPGPFAAKGYAVLLPDPAISTGYGQHMIDRGNDAIGDAPYTDILALVDAAEARADISGERTALLGGSYGGYMANWMAGHTGTRFSCIVSHASLWNVGQMAGTTDNGGWYEWMMPTQEAIYSPHRFAEQIEVPMLVIHGDRDYRVPIGQSHALWQALNRVAKVRGHKFLYFPDENHWVLKPSNSLVWYQTVMAFVDQHVLGKEWHAPELLG</sequence>
<protein>
    <submittedName>
        <fullName evidence="5">Prolyl tripeptidyl peptidase</fullName>
        <ecNumber evidence="5">3.4.14.12</ecNumber>
    </submittedName>
</protein>
<dbReference type="Gene3D" id="2.120.10.30">
    <property type="entry name" value="TolB, C-terminal domain"/>
    <property type="match status" value="1"/>
</dbReference>
<dbReference type="InterPro" id="IPR011042">
    <property type="entry name" value="6-blade_b-propeller_TolB-like"/>
</dbReference>
<dbReference type="Pfam" id="PF00326">
    <property type="entry name" value="Peptidase_S9"/>
    <property type="match status" value="1"/>
</dbReference>
<dbReference type="EC" id="3.4.14.12" evidence="5"/>
<evidence type="ECO:0000256" key="1">
    <source>
        <dbReference type="ARBA" id="ARBA00022729"/>
    </source>
</evidence>
<comment type="caution">
    <text evidence="5">The sequence shown here is derived from an EMBL/GenBank/DDBJ whole genome shotgun (WGS) entry which is preliminary data.</text>
</comment>
<proteinExistence type="predicted"/>
<feature type="domain" description="Peptidase S9 prolyl oligopeptidase catalytic" evidence="4">
    <location>
        <begin position="488"/>
        <end position="690"/>
    </location>
</feature>